<proteinExistence type="predicted"/>
<accession>A0A5N6UBW4</accession>
<evidence type="ECO:0000313" key="1">
    <source>
        <dbReference type="EMBL" id="KAE8156057.1"/>
    </source>
</evidence>
<reference evidence="1 2" key="1">
    <citation type="submission" date="2019-04" db="EMBL/GenBank/DDBJ databases">
        <title>Friends and foes A comparative genomics study of 23 Aspergillus species from section Flavi.</title>
        <authorList>
            <consortium name="DOE Joint Genome Institute"/>
            <person name="Kjaerbolling I."/>
            <person name="Vesth T."/>
            <person name="Frisvad J.C."/>
            <person name="Nybo J.L."/>
            <person name="Theobald S."/>
            <person name="Kildgaard S."/>
            <person name="Isbrandt T."/>
            <person name="Kuo A."/>
            <person name="Sato A."/>
            <person name="Lyhne E.K."/>
            <person name="Kogle M.E."/>
            <person name="Wiebenga A."/>
            <person name="Kun R.S."/>
            <person name="Lubbers R.J."/>
            <person name="Makela M.R."/>
            <person name="Barry K."/>
            <person name="Chovatia M."/>
            <person name="Clum A."/>
            <person name="Daum C."/>
            <person name="Haridas S."/>
            <person name="He G."/>
            <person name="LaButti K."/>
            <person name="Lipzen A."/>
            <person name="Mondo S."/>
            <person name="Riley R."/>
            <person name="Salamov A."/>
            <person name="Simmons B.A."/>
            <person name="Magnuson J.K."/>
            <person name="Henrissat B."/>
            <person name="Mortensen U.H."/>
            <person name="Larsen T.O."/>
            <person name="Devries R.P."/>
            <person name="Grigoriev I.V."/>
            <person name="Machida M."/>
            <person name="Baker S.E."/>
            <person name="Andersen M.R."/>
        </authorList>
    </citation>
    <scope>NUCLEOTIDE SEQUENCE [LARGE SCALE GENOMIC DNA]</scope>
    <source>
        <strain evidence="1 2">CBS 117626</strain>
    </source>
</reference>
<dbReference type="Proteomes" id="UP000326950">
    <property type="component" value="Unassembled WGS sequence"/>
</dbReference>
<protein>
    <submittedName>
        <fullName evidence="1">Uncharacterized protein</fullName>
    </submittedName>
</protein>
<dbReference type="AlphaFoldDB" id="A0A5N6UBW4"/>
<dbReference type="EMBL" id="ML738782">
    <property type="protein sequence ID" value="KAE8156057.1"/>
    <property type="molecule type" value="Genomic_DNA"/>
</dbReference>
<name>A0A5N6UBW4_ASPTM</name>
<sequence length="103" mass="11583">MLDGTIYTTLIQENAAFSRIDDNPTSSGVGWKQPLFIFKEQVLSLHINNDNFDKVLLMWDGGCAMRTERQHWMGGTVNCGEGVQEGPFHLPPYFGTISHPERA</sequence>
<organism evidence="1 2">
    <name type="scientific">Aspergillus tamarii</name>
    <dbReference type="NCBI Taxonomy" id="41984"/>
    <lineage>
        <taxon>Eukaryota</taxon>
        <taxon>Fungi</taxon>
        <taxon>Dikarya</taxon>
        <taxon>Ascomycota</taxon>
        <taxon>Pezizomycotina</taxon>
        <taxon>Eurotiomycetes</taxon>
        <taxon>Eurotiomycetidae</taxon>
        <taxon>Eurotiales</taxon>
        <taxon>Aspergillaceae</taxon>
        <taxon>Aspergillus</taxon>
        <taxon>Aspergillus subgen. Circumdati</taxon>
    </lineage>
</organism>
<gene>
    <name evidence="1" type="ORF">BDV40DRAFT_282182</name>
</gene>
<keyword evidence="2" id="KW-1185">Reference proteome</keyword>
<evidence type="ECO:0000313" key="2">
    <source>
        <dbReference type="Proteomes" id="UP000326950"/>
    </source>
</evidence>
<dbReference type="OrthoDB" id="4379805at2759"/>